<reference evidence="1 2" key="1">
    <citation type="submission" date="2018-03" db="EMBL/GenBank/DDBJ databases">
        <title>Aeromonas veronii whole genome sequencing and analysis.</title>
        <authorList>
            <person name="Xie H."/>
            <person name="Liu T."/>
            <person name="Wang K."/>
        </authorList>
    </citation>
    <scope>NUCLEOTIDE SEQUENCE [LARGE SCALE GENOMIC DNA]</scope>
    <source>
        <strain evidence="1 2">XH.VA.1</strain>
    </source>
</reference>
<dbReference type="EMBL" id="PZKL01000037">
    <property type="protein sequence ID" value="PTH80075.1"/>
    <property type="molecule type" value="Genomic_DNA"/>
</dbReference>
<proteinExistence type="predicted"/>
<name>A0A2T4MZR1_AERVE</name>
<evidence type="ECO:0000313" key="2">
    <source>
        <dbReference type="Proteomes" id="UP000241986"/>
    </source>
</evidence>
<comment type="caution">
    <text evidence="1">The sequence shown here is derived from an EMBL/GenBank/DDBJ whole genome shotgun (WGS) entry which is preliminary data.</text>
</comment>
<gene>
    <name evidence="1" type="ORF">DAA48_16045</name>
</gene>
<evidence type="ECO:0000313" key="1">
    <source>
        <dbReference type="EMBL" id="PTH80075.1"/>
    </source>
</evidence>
<organism evidence="1 2">
    <name type="scientific">Aeromonas veronii</name>
    <dbReference type="NCBI Taxonomy" id="654"/>
    <lineage>
        <taxon>Bacteria</taxon>
        <taxon>Pseudomonadati</taxon>
        <taxon>Pseudomonadota</taxon>
        <taxon>Gammaproteobacteria</taxon>
        <taxon>Aeromonadales</taxon>
        <taxon>Aeromonadaceae</taxon>
        <taxon>Aeromonas</taxon>
    </lineage>
</organism>
<dbReference type="RefSeq" id="WP_107683958.1">
    <property type="nucleotide sequence ID" value="NZ_PZKL01000037.1"/>
</dbReference>
<protein>
    <submittedName>
        <fullName evidence="1">Uncharacterized protein</fullName>
    </submittedName>
</protein>
<dbReference type="Proteomes" id="UP000241986">
    <property type="component" value="Unassembled WGS sequence"/>
</dbReference>
<accession>A0A2T4MZR1</accession>
<sequence length="184" mass="20563">MDLSIFGLFPNIISITSSSAFKRRESKRIAGEMHEISQSIVTTACGAAKKAWSSLSFANEHARLACSLGAADEMVVAMFMLLDEGSLSTIEKGSLNQISYLAEMRRSVRINILEEKNRMMLRSNFIYSENIFNDDAMLGHIQNGRTFIESELVYNNTLKKKSKAINRKINAYDPSLTGKKLLLA</sequence>
<dbReference type="AlphaFoldDB" id="A0A2T4MZR1"/>